<reference evidence="1" key="1">
    <citation type="journal article" date="2015" name="Nature">
        <title>Complex archaea that bridge the gap between prokaryotes and eukaryotes.</title>
        <authorList>
            <person name="Spang A."/>
            <person name="Saw J.H."/>
            <person name="Jorgensen S.L."/>
            <person name="Zaremba-Niedzwiedzka K."/>
            <person name="Martijn J."/>
            <person name="Lind A.E."/>
            <person name="van Eijk R."/>
            <person name="Schleper C."/>
            <person name="Guy L."/>
            <person name="Ettema T.J."/>
        </authorList>
    </citation>
    <scope>NUCLEOTIDE SEQUENCE</scope>
</reference>
<gene>
    <name evidence="1" type="ORF">LCGC14_1940310</name>
</gene>
<protein>
    <submittedName>
        <fullName evidence="1">Uncharacterized protein</fullName>
    </submittedName>
</protein>
<dbReference type="AlphaFoldDB" id="A0A0F9G906"/>
<accession>A0A0F9G906</accession>
<sequence>MTDLGVMKAIFERQAENCDTPNWEKLTPRIQHLETMITMSFEGGMEFVFNKEEELIGTLNW</sequence>
<evidence type="ECO:0000313" key="1">
    <source>
        <dbReference type="EMBL" id="KKL86881.1"/>
    </source>
</evidence>
<comment type="caution">
    <text evidence="1">The sequence shown here is derived from an EMBL/GenBank/DDBJ whole genome shotgun (WGS) entry which is preliminary data.</text>
</comment>
<proteinExistence type="predicted"/>
<organism evidence="1">
    <name type="scientific">marine sediment metagenome</name>
    <dbReference type="NCBI Taxonomy" id="412755"/>
    <lineage>
        <taxon>unclassified sequences</taxon>
        <taxon>metagenomes</taxon>
        <taxon>ecological metagenomes</taxon>
    </lineage>
</organism>
<dbReference type="EMBL" id="LAZR01020987">
    <property type="protein sequence ID" value="KKL86881.1"/>
    <property type="molecule type" value="Genomic_DNA"/>
</dbReference>
<name>A0A0F9G906_9ZZZZ</name>